<dbReference type="InterPro" id="IPR015943">
    <property type="entry name" value="WD40/YVTN_repeat-like_dom_sf"/>
</dbReference>
<dbReference type="PANTHER" id="PTHR44163:SF1">
    <property type="entry name" value="U3 SMALL NUCLEOLAR RNA-ASSOCIATED PROTEIN 4 HOMOLOG"/>
    <property type="match status" value="1"/>
</dbReference>
<accession>A0A9P5MXB6</accession>
<comment type="caution">
    <text evidence="2">The sequence shown here is derived from an EMBL/GenBank/DDBJ whole genome shotgun (WGS) entry which is preliminary data.</text>
</comment>
<keyword evidence="3" id="KW-1185">Reference proteome</keyword>
<dbReference type="GO" id="GO:0034455">
    <property type="term" value="C:t-UTP complex"/>
    <property type="evidence" value="ECO:0007669"/>
    <property type="project" value="TreeGrafter"/>
</dbReference>
<dbReference type="Pfam" id="PF00400">
    <property type="entry name" value="WD40"/>
    <property type="match status" value="2"/>
</dbReference>
<dbReference type="OrthoDB" id="8883818at2759"/>
<dbReference type="Gene3D" id="2.130.10.10">
    <property type="entry name" value="YVTN repeat-like/Quinoprotein amine dehydrogenase"/>
    <property type="match status" value="3"/>
</dbReference>
<evidence type="ECO:0000256" key="1">
    <source>
        <dbReference type="SAM" id="MobiDB-lite"/>
    </source>
</evidence>
<dbReference type="SUPFAM" id="SSF50978">
    <property type="entry name" value="WD40 repeat-like"/>
    <property type="match status" value="1"/>
</dbReference>
<feature type="region of interest" description="Disordered" evidence="1">
    <location>
        <begin position="630"/>
        <end position="669"/>
    </location>
</feature>
<feature type="compositionally biased region" description="Acidic residues" evidence="1">
    <location>
        <begin position="640"/>
        <end position="652"/>
    </location>
</feature>
<name>A0A9P5MXB6_9AGAM</name>
<sequence>MSVNGVRKRKPNFNPSSITALAFPPLPLPSSKGKKKAIPGDRIPKFPPLIVGHANGNIEIYEWTGSTETVEAPQAWVVRKTLSGVNPSKVDSLAVTLKHPDDLHEDDVPSLSDLRLFTSGGGSELIEWDLVQGTIRRSLPSQGGSIWSIAANPTSTILALGCEDGSIHLLSLEFDTFQHLRRLDRSKSRILALAWGPPSLRGSGGHASIHRDEVDSSDEDEDEWQDSWIVAGCSDSSLRKWDVSSGRILERMKTDKTRGERTLVWAVGVVGDGTILSGDSLGMVKFWDSRTCTQLQSFEAHGADVLCLVVGPDGTSVYTSGIDQKVTQFSLLESSGNSTLSSSTKWVRTASKRMHSHDVRGLSIWPPYTPLPSPHRRSFPIDFVPLLVSGGLDMSIVVTPAALPRSTTARLTNPLATSVTATFEDAYHRKIAYSSGAHGTVGLHLAKRARLVLSTGDTGLTVWRLPEEPSVEEEPSLALSGESPSWQKVLEMSLRVQTNLVASAISDDGRWLAVSDAFEAKLFWLQVDNCIAMLFVSPEKSPVDDLKPKRVRDLQSLLREHLPNTSSSCGASALTFSPDSSKLIIATTTAFVLVLDLVSDPDSTSVRVLRRFDQHRHRKSMVEGRVLTGRQKDEVHEADTSESELDVEELDDESRGFTDPQPTNAEPMPTTITRMAISPDGQWLATTDDHLRTHIFNLDSVQHHSSLPSFPQPAHALAFAPNSPSLLVLGFANNTLELYDVEARQFPPWSRALCGALPKRFTHLHDAILGVTLAPAAPENVDNKGSGQDVLALFWGATWLCKVQFAAWGGFEKKRRRYRNGGGDRGAVRERDDMHNFKLVTQYRQILLAEFLSPGELVVVERPLTDVLLNLPPAYYRPKYGAS</sequence>
<proteinExistence type="predicted"/>
<feature type="compositionally biased region" description="Basic and acidic residues" evidence="1">
    <location>
        <begin position="630"/>
        <end position="639"/>
    </location>
</feature>
<evidence type="ECO:0000313" key="3">
    <source>
        <dbReference type="Proteomes" id="UP000759537"/>
    </source>
</evidence>
<gene>
    <name evidence="2" type="ORF">DFH94DRAFT_844529</name>
</gene>
<dbReference type="PANTHER" id="PTHR44163">
    <property type="entry name" value="U3 SMALL NUCLEOLAR RNA-ASSOCIATED PROTEIN 4 HOMOLOG"/>
    <property type="match status" value="1"/>
</dbReference>
<dbReference type="SMART" id="SM00320">
    <property type="entry name" value="WD40"/>
    <property type="match status" value="8"/>
</dbReference>
<dbReference type="GO" id="GO:0032040">
    <property type="term" value="C:small-subunit processome"/>
    <property type="evidence" value="ECO:0007669"/>
    <property type="project" value="TreeGrafter"/>
</dbReference>
<protein>
    <submittedName>
        <fullName evidence="2">WD40 repeat-like protein</fullName>
    </submittedName>
</protein>
<dbReference type="InterPro" id="IPR001680">
    <property type="entry name" value="WD40_rpt"/>
</dbReference>
<reference evidence="2" key="2">
    <citation type="journal article" date="2020" name="Nat. Commun.">
        <title>Large-scale genome sequencing of mycorrhizal fungi provides insights into the early evolution of symbiotic traits.</title>
        <authorList>
            <person name="Miyauchi S."/>
            <person name="Kiss E."/>
            <person name="Kuo A."/>
            <person name="Drula E."/>
            <person name="Kohler A."/>
            <person name="Sanchez-Garcia M."/>
            <person name="Morin E."/>
            <person name="Andreopoulos B."/>
            <person name="Barry K.W."/>
            <person name="Bonito G."/>
            <person name="Buee M."/>
            <person name="Carver A."/>
            <person name="Chen C."/>
            <person name="Cichocki N."/>
            <person name="Clum A."/>
            <person name="Culley D."/>
            <person name="Crous P.W."/>
            <person name="Fauchery L."/>
            <person name="Girlanda M."/>
            <person name="Hayes R.D."/>
            <person name="Keri Z."/>
            <person name="LaButti K."/>
            <person name="Lipzen A."/>
            <person name="Lombard V."/>
            <person name="Magnuson J."/>
            <person name="Maillard F."/>
            <person name="Murat C."/>
            <person name="Nolan M."/>
            <person name="Ohm R.A."/>
            <person name="Pangilinan J."/>
            <person name="Pereira M.F."/>
            <person name="Perotto S."/>
            <person name="Peter M."/>
            <person name="Pfister S."/>
            <person name="Riley R."/>
            <person name="Sitrit Y."/>
            <person name="Stielow J.B."/>
            <person name="Szollosi G."/>
            <person name="Zifcakova L."/>
            <person name="Stursova M."/>
            <person name="Spatafora J.W."/>
            <person name="Tedersoo L."/>
            <person name="Vaario L.M."/>
            <person name="Yamada A."/>
            <person name="Yan M."/>
            <person name="Wang P."/>
            <person name="Xu J."/>
            <person name="Bruns T."/>
            <person name="Baldrian P."/>
            <person name="Vilgalys R."/>
            <person name="Dunand C."/>
            <person name="Henrissat B."/>
            <person name="Grigoriev I.V."/>
            <person name="Hibbett D."/>
            <person name="Nagy L.G."/>
            <person name="Martin F.M."/>
        </authorList>
    </citation>
    <scope>NUCLEOTIDE SEQUENCE</scope>
    <source>
        <strain evidence="2">Prilba</strain>
    </source>
</reference>
<dbReference type="GO" id="GO:0030686">
    <property type="term" value="C:90S preribosome"/>
    <property type="evidence" value="ECO:0007669"/>
    <property type="project" value="InterPro"/>
</dbReference>
<reference evidence="2" key="1">
    <citation type="submission" date="2019-10" db="EMBL/GenBank/DDBJ databases">
        <authorList>
            <consortium name="DOE Joint Genome Institute"/>
            <person name="Kuo A."/>
            <person name="Miyauchi S."/>
            <person name="Kiss E."/>
            <person name="Drula E."/>
            <person name="Kohler A."/>
            <person name="Sanchez-Garcia M."/>
            <person name="Andreopoulos B."/>
            <person name="Barry K.W."/>
            <person name="Bonito G."/>
            <person name="Buee M."/>
            <person name="Carver A."/>
            <person name="Chen C."/>
            <person name="Cichocki N."/>
            <person name="Clum A."/>
            <person name="Culley D."/>
            <person name="Crous P.W."/>
            <person name="Fauchery L."/>
            <person name="Girlanda M."/>
            <person name="Hayes R."/>
            <person name="Keri Z."/>
            <person name="LaButti K."/>
            <person name="Lipzen A."/>
            <person name="Lombard V."/>
            <person name="Magnuson J."/>
            <person name="Maillard F."/>
            <person name="Morin E."/>
            <person name="Murat C."/>
            <person name="Nolan M."/>
            <person name="Ohm R."/>
            <person name="Pangilinan J."/>
            <person name="Pereira M."/>
            <person name="Perotto S."/>
            <person name="Peter M."/>
            <person name="Riley R."/>
            <person name="Sitrit Y."/>
            <person name="Stielow B."/>
            <person name="Szollosi G."/>
            <person name="Zifcakova L."/>
            <person name="Stursova M."/>
            <person name="Spatafora J.W."/>
            <person name="Tedersoo L."/>
            <person name="Vaario L.-M."/>
            <person name="Yamada A."/>
            <person name="Yan M."/>
            <person name="Wang P."/>
            <person name="Xu J."/>
            <person name="Bruns T."/>
            <person name="Baldrian P."/>
            <person name="Vilgalys R."/>
            <person name="Henrissat B."/>
            <person name="Grigoriev I.V."/>
            <person name="Hibbett D."/>
            <person name="Nagy L.G."/>
            <person name="Martin F.M."/>
        </authorList>
    </citation>
    <scope>NUCLEOTIDE SEQUENCE</scope>
    <source>
        <strain evidence="2">Prilba</strain>
    </source>
</reference>
<organism evidence="2 3">
    <name type="scientific">Russula ochroleuca</name>
    <dbReference type="NCBI Taxonomy" id="152965"/>
    <lineage>
        <taxon>Eukaryota</taxon>
        <taxon>Fungi</taxon>
        <taxon>Dikarya</taxon>
        <taxon>Basidiomycota</taxon>
        <taxon>Agaricomycotina</taxon>
        <taxon>Agaricomycetes</taxon>
        <taxon>Russulales</taxon>
        <taxon>Russulaceae</taxon>
        <taxon>Russula</taxon>
    </lineage>
</organism>
<dbReference type="Proteomes" id="UP000759537">
    <property type="component" value="Unassembled WGS sequence"/>
</dbReference>
<dbReference type="GO" id="GO:0000462">
    <property type="term" value="P:maturation of SSU-rRNA from tricistronic rRNA transcript (SSU-rRNA, 5.8S rRNA, LSU-rRNA)"/>
    <property type="evidence" value="ECO:0007669"/>
    <property type="project" value="InterPro"/>
</dbReference>
<dbReference type="EMBL" id="WHVB01000007">
    <property type="protein sequence ID" value="KAF8480946.1"/>
    <property type="molecule type" value="Genomic_DNA"/>
</dbReference>
<dbReference type="GO" id="GO:0003723">
    <property type="term" value="F:RNA binding"/>
    <property type="evidence" value="ECO:0007669"/>
    <property type="project" value="TreeGrafter"/>
</dbReference>
<dbReference type="InterPro" id="IPR046351">
    <property type="entry name" value="UTP4"/>
</dbReference>
<dbReference type="InterPro" id="IPR036322">
    <property type="entry name" value="WD40_repeat_dom_sf"/>
</dbReference>
<dbReference type="AlphaFoldDB" id="A0A9P5MXB6"/>
<evidence type="ECO:0000313" key="2">
    <source>
        <dbReference type="EMBL" id="KAF8480946.1"/>
    </source>
</evidence>